<dbReference type="EMBL" id="JYNV01000123">
    <property type="protein sequence ID" value="KZM25669.1"/>
    <property type="molecule type" value="Genomic_DNA"/>
</dbReference>
<proteinExistence type="predicted"/>
<dbReference type="OrthoDB" id="366390at2759"/>
<protein>
    <submittedName>
        <fullName evidence="1">Uncharacterized protein</fullName>
    </submittedName>
</protein>
<comment type="caution">
    <text evidence="1">The sequence shown here is derived from an EMBL/GenBank/DDBJ whole genome shotgun (WGS) entry which is preliminary data.</text>
</comment>
<gene>
    <name evidence="1" type="ORF">ST47_g3213</name>
</gene>
<dbReference type="Proteomes" id="UP000076837">
    <property type="component" value="Unassembled WGS sequence"/>
</dbReference>
<dbReference type="InterPro" id="IPR036770">
    <property type="entry name" value="Ankyrin_rpt-contain_sf"/>
</dbReference>
<keyword evidence="2" id="KW-1185">Reference proteome</keyword>
<sequence length="458" mass="51605">MLLLDLPPEIFQRIVAFYVSNAGIRKAAKIRGVSKTFRDYINEEMFARQHASAFVSKVPRKLLQKNVALFLEYRSMSLYGAPDLLPSLIHRAVDHMVEVTNKTTDKERAALTQGAITVVSTHCDGVHHLAVAPTQLKTRNYLHDAVDVTSLSIAIYLGKKGFVSQLLDRKINHWGRTHLFGSLLCVAAKQNDIWSLRRLLSTMTEDSGGLLVKSRSNIIIEALDTAAHRKHWSVAVVLFKWHIAHISVRISKHYGSLLKLAAASDGLSLLREIPCHNHVITQRALLIGLLKNPAPKDVLHHCVGEKGMRDWLEVRCDEMNEARSLLDLAVREDNLALVEATVYVQAQVDGARLYATLSTAFREAILRNNDAMVRFFLKNGVDPEAPIHPRLALKSIRPPTSTCDLARPGSKVYSIVREAIVRKMEKLQSKYQSPEYYVWSKELQEDVLMSYTFHAPKL</sequence>
<dbReference type="AlphaFoldDB" id="A0A163IAA3"/>
<dbReference type="SUPFAM" id="SSF48403">
    <property type="entry name" value="Ankyrin repeat"/>
    <property type="match status" value="1"/>
</dbReference>
<evidence type="ECO:0000313" key="2">
    <source>
        <dbReference type="Proteomes" id="UP000076837"/>
    </source>
</evidence>
<organism evidence="1 2">
    <name type="scientific">Didymella rabiei</name>
    <name type="common">Chickpea ascochyta blight fungus</name>
    <name type="synonym">Mycosphaerella rabiei</name>
    <dbReference type="NCBI Taxonomy" id="5454"/>
    <lineage>
        <taxon>Eukaryota</taxon>
        <taxon>Fungi</taxon>
        <taxon>Dikarya</taxon>
        <taxon>Ascomycota</taxon>
        <taxon>Pezizomycotina</taxon>
        <taxon>Dothideomycetes</taxon>
        <taxon>Pleosporomycetidae</taxon>
        <taxon>Pleosporales</taxon>
        <taxon>Pleosporineae</taxon>
        <taxon>Didymellaceae</taxon>
        <taxon>Ascochyta</taxon>
    </lineage>
</organism>
<reference evidence="1 2" key="1">
    <citation type="journal article" date="2016" name="Sci. Rep.">
        <title>Draft genome sequencing and secretome analysis of fungal phytopathogen Ascochyta rabiei provides insight into the necrotrophic effector repertoire.</title>
        <authorList>
            <person name="Verma S."/>
            <person name="Gazara R.K."/>
            <person name="Nizam S."/>
            <person name="Parween S."/>
            <person name="Chattopadhyay D."/>
            <person name="Verma P.K."/>
        </authorList>
    </citation>
    <scope>NUCLEOTIDE SEQUENCE [LARGE SCALE GENOMIC DNA]</scope>
    <source>
        <strain evidence="1 2">ArDII</strain>
    </source>
</reference>
<accession>A0A163IAA3</accession>
<name>A0A163IAA3_DIDRA</name>
<evidence type="ECO:0000313" key="1">
    <source>
        <dbReference type="EMBL" id="KZM25669.1"/>
    </source>
</evidence>
<dbReference type="Gene3D" id="1.25.40.20">
    <property type="entry name" value="Ankyrin repeat-containing domain"/>
    <property type="match status" value="1"/>
</dbReference>